<dbReference type="EMBL" id="JALJZU010000001">
    <property type="protein sequence ID" value="MCP2006806.1"/>
    <property type="molecule type" value="Genomic_DNA"/>
</dbReference>
<evidence type="ECO:0000259" key="4">
    <source>
        <dbReference type="Pfam" id="PF00669"/>
    </source>
</evidence>
<evidence type="ECO:0000256" key="3">
    <source>
        <dbReference type="RuleBase" id="RU362073"/>
    </source>
</evidence>
<keyword evidence="9" id="KW-1185">Reference proteome</keyword>
<keyword evidence="7" id="KW-0966">Cell projection</keyword>
<dbReference type="Pfam" id="PF00669">
    <property type="entry name" value="Flagellin_N"/>
    <property type="match status" value="1"/>
</dbReference>
<comment type="caution">
    <text evidence="6">The sequence shown here is derived from an EMBL/GenBank/DDBJ whole genome shotgun (WGS) entry which is preliminary data.</text>
</comment>
<reference evidence="6" key="1">
    <citation type="submission" date="2021-07" db="EMBL/GenBank/DDBJ databases">
        <title>Characterization of violacein-producing bacteria and related species.</title>
        <authorList>
            <person name="Wilson H.S."/>
            <person name="De Leon M.E."/>
        </authorList>
    </citation>
    <scope>NUCLEOTIDE SEQUENCE</scope>
    <source>
        <strain evidence="6">HSC-15S17</strain>
    </source>
</reference>
<feature type="domain" description="Flagellin C-terminal" evidence="5">
    <location>
        <begin position="295"/>
        <end position="380"/>
    </location>
</feature>
<dbReference type="RefSeq" id="WP_217940056.1">
    <property type="nucleotide sequence ID" value="NZ_JAHTGR010000001.1"/>
</dbReference>
<comment type="similarity">
    <text evidence="1 3">Belongs to the bacterial flagellin family.</text>
</comment>
<feature type="domain" description="Flagellin N-terminal" evidence="4">
    <location>
        <begin position="6"/>
        <end position="140"/>
    </location>
</feature>
<evidence type="ECO:0000313" key="7">
    <source>
        <dbReference type="EMBL" id="MCP2006806.1"/>
    </source>
</evidence>
<keyword evidence="7" id="KW-0969">Cilium</keyword>
<dbReference type="Pfam" id="PF00700">
    <property type="entry name" value="Flagellin_C"/>
    <property type="match status" value="1"/>
</dbReference>
<dbReference type="InterPro" id="IPR046358">
    <property type="entry name" value="Flagellin_C"/>
</dbReference>
<sequence>MLSLHTNTASLSAQTTLLHVESRMAVAMTRLGSGYRVNSARDDAAGLQIATRLASQTHGMAVARNNIQKAISILQTADGALDESSAILIRMKDLAIQAADGSVTSGDRVAMQAEYTALSHELSNISSATTFGGSKLLLGDTTAERANVVAASANAVANAANAAAAHAAAVGAYNAAVAANAAGPTPATLATVASTLGVAATAADAASVAAIAATDAQDYAAAVATALAVDGKFSRAVSFQIGASASEVLAYNLTPLLSNMHTALHAASTTYDTFGVLVKGSGTDLVIASAASASIEKLDQALDAVATVRSSLGATSNRLSHSDSNLANMSTNTVQATGRIMDADFAQESADMLSNQLLMKAGSAMLRGSNSISSLLMSLLK</sequence>
<organism evidence="6 8">
    <name type="scientific">Duganella violaceipulchra</name>
    <dbReference type="NCBI Taxonomy" id="2849652"/>
    <lineage>
        <taxon>Bacteria</taxon>
        <taxon>Pseudomonadati</taxon>
        <taxon>Pseudomonadota</taxon>
        <taxon>Betaproteobacteria</taxon>
        <taxon>Burkholderiales</taxon>
        <taxon>Oxalobacteraceae</taxon>
        <taxon>Telluria group</taxon>
        <taxon>Duganella</taxon>
    </lineage>
</organism>
<evidence type="ECO:0000313" key="6">
    <source>
        <dbReference type="EMBL" id="MBV6319382.1"/>
    </source>
</evidence>
<accession>A0AA41H742</accession>
<dbReference type="GO" id="GO:0005198">
    <property type="term" value="F:structural molecule activity"/>
    <property type="evidence" value="ECO:0007669"/>
    <property type="project" value="UniProtKB-UniRule"/>
</dbReference>
<evidence type="ECO:0000256" key="1">
    <source>
        <dbReference type="ARBA" id="ARBA00005709"/>
    </source>
</evidence>
<dbReference type="Proteomes" id="UP001155901">
    <property type="component" value="Unassembled WGS sequence"/>
</dbReference>
<dbReference type="EMBL" id="JAHTGR010000001">
    <property type="protein sequence ID" value="MBV6319382.1"/>
    <property type="molecule type" value="Genomic_DNA"/>
</dbReference>
<gene>
    <name evidence="6" type="ORF">KVP70_00425</name>
    <name evidence="7" type="ORF">L1274_000494</name>
</gene>
<dbReference type="GO" id="GO:0009288">
    <property type="term" value="C:bacterial-type flagellum"/>
    <property type="evidence" value="ECO:0007669"/>
    <property type="project" value="UniProtKB-SubCell"/>
</dbReference>
<keyword evidence="3" id="KW-0964">Secreted</keyword>
<protein>
    <recommendedName>
        <fullName evidence="3">Flagellin</fullName>
    </recommendedName>
</protein>
<evidence type="ECO:0000313" key="8">
    <source>
        <dbReference type="Proteomes" id="UP001155901"/>
    </source>
</evidence>
<dbReference type="GO" id="GO:0005576">
    <property type="term" value="C:extracellular region"/>
    <property type="evidence" value="ECO:0007669"/>
    <property type="project" value="UniProtKB-SubCell"/>
</dbReference>
<keyword evidence="2 3" id="KW-0975">Bacterial flagellum</keyword>
<reference evidence="7" key="2">
    <citation type="submission" date="2022-03" db="EMBL/GenBank/DDBJ databases">
        <title>Genome Encyclopedia of Bacteria and Archaea VI: Functional Genomics of Type Strains.</title>
        <authorList>
            <person name="Whitman W."/>
        </authorList>
    </citation>
    <scope>NUCLEOTIDE SEQUENCE</scope>
    <source>
        <strain evidence="7">HSC-15S17</strain>
    </source>
</reference>
<evidence type="ECO:0000313" key="9">
    <source>
        <dbReference type="Proteomes" id="UP001162889"/>
    </source>
</evidence>
<dbReference type="PANTHER" id="PTHR42792:SF2">
    <property type="entry name" value="FLAGELLIN"/>
    <property type="match status" value="1"/>
</dbReference>
<evidence type="ECO:0000256" key="2">
    <source>
        <dbReference type="ARBA" id="ARBA00023143"/>
    </source>
</evidence>
<dbReference type="Proteomes" id="UP001162889">
    <property type="component" value="Unassembled WGS sequence"/>
</dbReference>
<comment type="subcellular location">
    <subcellularLocation>
        <location evidence="3">Secreted</location>
    </subcellularLocation>
    <subcellularLocation>
        <location evidence="3">Bacterial flagellum</location>
    </subcellularLocation>
</comment>
<dbReference type="InterPro" id="IPR001029">
    <property type="entry name" value="Flagellin_N"/>
</dbReference>
<dbReference type="AlphaFoldDB" id="A0AA41H742"/>
<proteinExistence type="inferred from homology"/>
<keyword evidence="7" id="KW-0282">Flagellum</keyword>
<name>A0AA41H742_9BURK</name>
<evidence type="ECO:0000259" key="5">
    <source>
        <dbReference type="Pfam" id="PF00700"/>
    </source>
</evidence>
<dbReference type="InterPro" id="IPR001492">
    <property type="entry name" value="Flagellin"/>
</dbReference>
<comment type="function">
    <text evidence="3">Flagellin is the subunit protein which polymerizes to form the filaments of bacterial flagella.</text>
</comment>
<dbReference type="PANTHER" id="PTHR42792">
    <property type="entry name" value="FLAGELLIN"/>
    <property type="match status" value="1"/>
</dbReference>